<keyword evidence="4" id="KW-0560">Oxidoreductase</keyword>
<evidence type="ECO:0000259" key="6">
    <source>
        <dbReference type="Pfam" id="PF07992"/>
    </source>
</evidence>
<keyword evidence="2" id="KW-0285">Flavoprotein</keyword>
<sequence>MDGTARHHVVVGGSAAGIAAALSMRQHGFQGEVTVVEAGGELPYERPPLSKALTDADPAFAQPIVPESVYAEQRVDLRLGTRVLALEPASRAVVLDDGRTLHADRVLLATGVVPLTLPVPGAGLTGVVTLRDARDARVLAARLRRGGPLVVVGGGFIGLEVAAVAREAGLDVTVAERGALPLEGPLGTVLAQRVTDLHRGAGVRLRTGVSVAAFTGSGEVSGVRLTTGEVLAAATVVVGVGVRPDTSLAERAGVRCDRGVVVDQYCRTSVPWILAAGDVANQPHPLLTARGRIEHWDNAQRQGAVAGAVMAGAPRPHTALPYFYSEQYGMTLQMYGRPCPDDEFVLRRDDPAAADGGFLGFWTRRNTLVAAAGMNRPGDLRAARVLIERRATRRRRQNNIQAALMPSPQVDPRTARVPRAFRTAASSARP</sequence>
<dbReference type="InterPro" id="IPR050446">
    <property type="entry name" value="FAD-oxidoreductase/Apoptosis"/>
</dbReference>
<dbReference type="SUPFAM" id="SSF55424">
    <property type="entry name" value="FAD/NAD-linked reductases, dimerisation (C-terminal) domain"/>
    <property type="match status" value="1"/>
</dbReference>
<keyword evidence="9" id="KW-1185">Reference proteome</keyword>
<dbReference type="InterPro" id="IPR028202">
    <property type="entry name" value="Reductase_C"/>
</dbReference>
<evidence type="ECO:0000256" key="2">
    <source>
        <dbReference type="ARBA" id="ARBA00022630"/>
    </source>
</evidence>
<dbReference type="EMBL" id="JAMQAW010000003">
    <property type="protein sequence ID" value="MCM2387456.1"/>
    <property type="molecule type" value="Genomic_DNA"/>
</dbReference>
<evidence type="ECO:0000259" key="7">
    <source>
        <dbReference type="Pfam" id="PF14759"/>
    </source>
</evidence>
<dbReference type="Gene3D" id="3.30.390.30">
    <property type="match status" value="1"/>
</dbReference>
<evidence type="ECO:0000313" key="9">
    <source>
        <dbReference type="Proteomes" id="UP001431429"/>
    </source>
</evidence>
<feature type="domain" description="Reductase C-terminal" evidence="7">
    <location>
        <begin position="322"/>
        <end position="394"/>
    </location>
</feature>
<proteinExistence type="predicted"/>
<evidence type="ECO:0000256" key="4">
    <source>
        <dbReference type="ARBA" id="ARBA00023002"/>
    </source>
</evidence>
<dbReference type="RefSeq" id="WP_250917819.1">
    <property type="nucleotide sequence ID" value="NZ_JAMQAW010000003.1"/>
</dbReference>
<dbReference type="Pfam" id="PF07992">
    <property type="entry name" value="Pyr_redox_2"/>
    <property type="match status" value="1"/>
</dbReference>
<evidence type="ECO:0000256" key="1">
    <source>
        <dbReference type="ARBA" id="ARBA00001974"/>
    </source>
</evidence>
<dbReference type="Proteomes" id="UP001431429">
    <property type="component" value="Unassembled WGS sequence"/>
</dbReference>
<dbReference type="SUPFAM" id="SSF51905">
    <property type="entry name" value="FAD/NAD(P)-binding domain"/>
    <property type="match status" value="2"/>
</dbReference>
<evidence type="ECO:0000256" key="5">
    <source>
        <dbReference type="SAM" id="MobiDB-lite"/>
    </source>
</evidence>
<accession>A0ABT0UH04</accession>
<evidence type="ECO:0000256" key="3">
    <source>
        <dbReference type="ARBA" id="ARBA00022827"/>
    </source>
</evidence>
<gene>
    <name evidence="8" type="ORF">NBG84_03865</name>
</gene>
<comment type="caution">
    <text evidence="8">The sequence shown here is derived from an EMBL/GenBank/DDBJ whole genome shotgun (WGS) entry which is preliminary data.</text>
</comment>
<dbReference type="Pfam" id="PF14759">
    <property type="entry name" value="Reductase_C"/>
    <property type="match status" value="1"/>
</dbReference>
<dbReference type="PANTHER" id="PTHR43557:SF2">
    <property type="entry name" value="RIESKE DOMAIN-CONTAINING PROTEIN-RELATED"/>
    <property type="match status" value="1"/>
</dbReference>
<reference evidence="8" key="1">
    <citation type="submission" date="2022-06" db="EMBL/GenBank/DDBJ databases">
        <title>Genome public.</title>
        <authorList>
            <person name="Sun Q."/>
        </authorList>
    </citation>
    <scope>NUCLEOTIDE SEQUENCE</scope>
    <source>
        <strain evidence="8">CWNU-1</strain>
    </source>
</reference>
<dbReference type="PRINTS" id="PR00411">
    <property type="entry name" value="PNDRDTASEI"/>
</dbReference>
<keyword evidence="3" id="KW-0274">FAD</keyword>
<dbReference type="PRINTS" id="PR00368">
    <property type="entry name" value="FADPNR"/>
</dbReference>
<comment type="cofactor">
    <cofactor evidence="1">
        <name>FAD</name>
        <dbReference type="ChEBI" id="CHEBI:57692"/>
    </cofactor>
</comment>
<dbReference type="Gene3D" id="3.50.50.60">
    <property type="entry name" value="FAD/NAD(P)-binding domain"/>
    <property type="match status" value="2"/>
</dbReference>
<dbReference type="InterPro" id="IPR036188">
    <property type="entry name" value="FAD/NAD-bd_sf"/>
</dbReference>
<feature type="region of interest" description="Disordered" evidence="5">
    <location>
        <begin position="405"/>
        <end position="430"/>
    </location>
</feature>
<dbReference type="InterPro" id="IPR016156">
    <property type="entry name" value="FAD/NAD-linked_Rdtase_dimer_sf"/>
</dbReference>
<dbReference type="PANTHER" id="PTHR43557">
    <property type="entry name" value="APOPTOSIS-INDUCING FACTOR 1"/>
    <property type="match status" value="1"/>
</dbReference>
<feature type="domain" description="FAD/NAD(P)-binding" evidence="6">
    <location>
        <begin position="7"/>
        <end position="303"/>
    </location>
</feature>
<protein>
    <submittedName>
        <fullName evidence="8">FAD-dependent oxidoreductase</fullName>
    </submittedName>
</protein>
<name>A0ABT0UH04_9ACTN</name>
<organism evidence="8 9">
    <name type="scientific">Streptomyces albipurpureus</name>
    <dbReference type="NCBI Taxonomy" id="2897419"/>
    <lineage>
        <taxon>Bacteria</taxon>
        <taxon>Bacillati</taxon>
        <taxon>Actinomycetota</taxon>
        <taxon>Actinomycetes</taxon>
        <taxon>Kitasatosporales</taxon>
        <taxon>Streptomycetaceae</taxon>
        <taxon>Streptomyces</taxon>
    </lineage>
</organism>
<evidence type="ECO:0000313" key="8">
    <source>
        <dbReference type="EMBL" id="MCM2387456.1"/>
    </source>
</evidence>
<dbReference type="InterPro" id="IPR023753">
    <property type="entry name" value="FAD/NAD-binding_dom"/>
</dbReference>